<dbReference type="PANTHER" id="PTHR42732:SF1">
    <property type="entry name" value="BETA-MANNOSIDASE"/>
    <property type="match status" value="1"/>
</dbReference>
<dbReference type="AlphaFoldDB" id="A0A553JZ32"/>
<evidence type="ECO:0000256" key="3">
    <source>
        <dbReference type="ARBA" id="ARBA00023295"/>
    </source>
</evidence>
<dbReference type="Gene3D" id="2.60.40.10">
    <property type="entry name" value="Immunoglobulins"/>
    <property type="match status" value="3"/>
</dbReference>
<keyword evidence="9" id="KW-1185">Reference proteome</keyword>
<dbReference type="GO" id="GO:0004553">
    <property type="term" value="F:hydrolase activity, hydrolyzing O-glycosyl compounds"/>
    <property type="evidence" value="ECO:0007669"/>
    <property type="project" value="InterPro"/>
</dbReference>
<dbReference type="InterPro" id="IPR006101">
    <property type="entry name" value="Glyco_hydro_2"/>
</dbReference>
<evidence type="ECO:0000259" key="5">
    <source>
        <dbReference type="Pfam" id="PF02836"/>
    </source>
</evidence>
<feature type="domain" description="Glycoside hydrolase family 2 immunoglobulin-like beta-sandwich" evidence="4">
    <location>
        <begin position="161"/>
        <end position="265"/>
    </location>
</feature>
<dbReference type="EMBL" id="VKKG01000004">
    <property type="protein sequence ID" value="TRY17705.1"/>
    <property type="molecule type" value="Genomic_DNA"/>
</dbReference>
<gene>
    <name evidence="8" type="ORF">FOJ82_10495</name>
</gene>
<dbReference type="Pfam" id="PF16355">
    <property type="entry name" value="DUF4982"/>
    <property type="match status" value="1"/>
</dbReference>
<dbReference type="InterPro" id="IPR036156">
    <property type="entry name" value="Beta-gal/glucu_dom_sf"/>
</dbReference>
<sequence>MTRISFNEGWQVQPKISIFTKLFQPAEDQELVRLPHDAMLDIPRVPDMQGGPSTAYFPGGAVEYRNTLDLPEDFDIRRYTLEFQGVYRDAMVFVNGAFAGQCPGGYTTFHVALDAFLHAGTNHIRVEARAHQDSRWYSGLGIHRDVVLIESGLVHLAATGPRVRPEIVDDSTAMIEVMADVLNESTTTRTVRVAVDLLDADADVVGTGAAPVTVLAGQSVVSRQRIPVHRARRWSVENPYLYRARVRILDADDECDAVETTFGVRTVQADPIHGLRINGEVVKLRGACVHHDNGVLGAAAPRAAEDRRIRLLKGAGFNAIRAAHNPLSQRMLDACDRLGMLVMDEAFDMWTDSKSNFDQSITFPTWWESDLEAMVHKDYNHPSVIMYSIGNEVLEAASSHGALWARKLAEKVRGLDDTRLVTNGVSGNVGIITQLLTEFQEKAAVIREQGNVNDLVAELHDLLDEVAAPGLITGMTEEIHSVVDVVGHNYDDDRYAGDLERFPHRVVVGTESLAPRIDLIWDQVMAHRHVIGDFTWTGWDYIGEVGIGRVDHVRDDQTAPGPHHPWLLAWCGDIDITGYRRPASYFREMVFGLRTEPYIAVARPAQPGTRPIGLNWSWTDTLGSWTFDVEAGTPMEVEVYSDASEVELFLNGRSLGVAPAGSAHRYRARFEVDYEPGELVAVARRDGVAQERTTLKSAGPVSSLRLLTDRLELKAADGALGFVEIELVDGHGILSTAADRQVRVRVEGDGELVALGSANPVQDPDFGAAECRTFEGRAMAVVRPTGPGTLRVRVSTDGLPGHVIDLHVEA</sequence>
<accession>A0A553JZ32</accession>
<evidence type="ECO:0000259" key="7">
    <source>
        <dbReference type="Pfam" id="PF18565"/>
    </source>
</evidence>
<dbReference type="Pfam" id="PF00703">
    <property type="entry name" value="Glyco_hydro_2"/>
    <property type="match status" value="1"/>
</dbReference>
<feature type="domain" description="DUF4982" evidence="6">
    <location>
        <begin position="632"/>
        <end position="688"/>
    </location>
</feature>
<dbReference type="Pfam" id="PF02836">
    <property type="entry name" value="Glyco_hydro_2_C"/>
    <property type="match status" value="1"/>
</dbReference>
<dbReference type="Gene3D" id="2.60.120.260">
    <property type="entry name" value="Galactose-binding domain-like"/>
    <property type="match status" value="1"/>
</dbReference>
<dbReference type="RefSeq" id="WP_143938445.1">
    <property type="nucleotide sequence ID" value="NZ_VKKG01000004.1"/>
</dbReference>
<comment type="caution">
    <text evidence="8">The sequence shown here is derived from an EMBL/GenBank/DDBJ whole genome shotgun (WGS) entry which is preliminary data.</text>
</comment>
<feature type="domain" description="Glycoside hydrolase family 2 catalytic" evidence="5">
    <location>
        <begin position="275"/>
        <end position="469"/>
    </location>
</feature>
<dbReference type="Gene3D" id="3.20.20.80">
    <property type="entry name" value="Glycosidases"/>
    <property type="match status" value="1"/>
</dbReference>
<dbReference type="InterPro" id="IPR006102">
    <property type="entry name" value="Ig-like_GH2"/>
</dbReference>
<dbReference type="OrthoDB" id="9762066at2"/>
<dbReference type="InterPro" id="IPR006103">
    <property type="entry name" value="Glyco_hydro_2_cat"/>
</dbReference>
<reference evidence="8 9" key="1">
    <citation type="submission" date="2019-07" db="EMBL/GenBank/DDBJ databases">
        <authorList>
            <person name="Zhou L.-Y."/>
        </authorList>
    </citation>
    <scope>NUCLEOTIDE SEQUENCE [LARGE SCALE GENOMIC DNA]</scope>
    <source>
        <strain evidence="8 9">YIM 101269</strain>
    </source>
</reference>
<evidence type="ECO:0000313" key="9">
    <source>
        <dbReference type="Proteomes" id="UP000317638"/>
    </source>
</evidence>
<dbReference type="SUPFAM" id="SSF49303">
    <property type="entry name" value="beta-Galactosidase/glucuronidase domain"/>
    <property type="match status" value="1"/>
</dbReference>
<dbReference type="InterPro" id="IPR032311">
    <property type="entry name" value="DUF4982"/>
</dbReference>
<evidence type="ECO:0000259" key="6">
    <source>
        <dbReference type="Pfam" id="PF16355"/>
    </source>
</evidence>
<dbReference type="Pfam" id="PF18565">
    <property type="entry name" value="Glyco_hydro2_C5"/>
    <property type="match status" value="1"/>
</dbReference>
<evidence type="ECO:0000256" key="1">
    <source>
        <dbReference type="ARBA" id="ARBA00007401"/>
    </source>
</evidence>
<evidence type="ECO:0000259" key="4">
    <source>
        <dbReference type="Pfam" id="PF00703"/>
    </source>
</evidence>
<keyword evidence="2 8" id="KW-0378">Hydrolase</keyword>
<dbReference type="InterPro" id="IPR040605">
    <property type="entry name" value="Glyco_hydro2_dom5"/>
</dbReference>
<dbReference type="SUPFAM" id="SSF49785">
    <property type="entry name" value="Galactose-binding domain-like"/>
    <property type="match status" value="1"/>
</dbReference>
<dbReference type="InterPro" id="IPR008979">
    <property type="entry name" value="Galactose-bd-like_sf"/>
</dbReference>
<organism evidence="8 9">
    <name type="scientific">Tessaracoccus rhinocerotis</name>
    <dbReference type="NCBI Taxonomy" id="1689449"/>
    <lineage>
        <taxon>Bacteria</taxon>
        <taxon>Bacillati</taxon>
        <taxon>Actinomycetota</taxon>
        <taxon>Actinomycetes</taxon>
        <taxon>Propionibacteriales</taxon>
        <taxon>Propionibacteriaceae</taxon>
        <taxon>Tessaracoccus</taxon>
    </lineage>
</organism>
<dbReference type="PRINTS" id="PR00132">
    <property type="entry name" value="GLHYDRLASE2"/>
</dbReference>
<keyword evidence="3" id="KW-0326">Glycosidase</keyword>
<dbReference type="SUPFAM" id="SSF51445">
    <property type="entry name" value="(Trans)glycosidases"/>
    <property type="match status" value="1"/>
</dbReference>
<name>A0A553JZ32_9ACTN</name>
<comment type="similarity">
    <text evidence="1">Belongs to the glycosyl hydrolase 2 family.</text>
</comment>
<dbReference type="InterPro" id="IPR013783">
    <property type="entry name" value="Ig-like_fold"/>
</dbReference>
<dbReference type="GO" id="GO:0005975">
    <property type="term" value="P:carbohydrate metabolic process"/>
    <property type="evidence" value="ECO:0007669"/>
    <property type="project" value="InterPro"/>
</dbReference>
<dbReference type="Proteomes" id="UP000317638">
    <property type="component" value="Unassembled WGS sequence"/>
</dbReference>
<feature type="domain" description="Glycoside hydrolase family 2" evidence="7">
    <location>
        <begin position="704"/>
        <end position="802"/>
    </location>
</feature>
<protein>
    <submittedName>
        <fullName evidence="8">Glycoside hydrolase family 2 protein</fullName>
    </submittedName>
</protein>
<proteinExistence type="inferred from homology"/>
<dbReference type="InterPro" id="IPR017853">
    <property type="entry name" value="GH"/>
</dbReference>
<dbReference type="PANTHER" id="PTHR42732">
    <property type="entry name" value="BETA-GALACTOSIDASE"/>
    <property type="match status" value="1"/>
</dbReference>
<evidence type="ECO:0000313" key="8">
    <source>
        <dbReference type="EMBL" id="TRY17705.1"/>
    </source>
</evidence>
<dbReference type="InterPro" id="IPR051913">
    <property type="entry name" value="GH2_Domain-Containing"/>
</dbReference>
<evidence type="ECO:0000256" key="2">
    <source>
        <dbReference type="ARBA" id="ARBA00022801"/>
    </source>
</evidence>